<reference evidence="1" key="1">
    <citation type="submission" date="2019-08" db="EMBL/GenBank/DDBJ databases">
        <authorList>
            <person name="Kucharzyk K."/>
            <person name="Murdoch R.W."/>
            <person name="Higgins S."/>
            <person name="Loffler F."/>
        </authorList>
    </citation>
    <scope>NUCLEOTIDE SEQUENCE</scope>
</reference>
<protein>
    <recommendedName>
        <fullName evidence="2">CBS domain-containing protein</fullName>
    </recommendedName>
</protein>
<evidence type="ECO:0008006" key="2">
    <source>
        <dbReference type="Google" id="ProtNLM"/>
    </source>
</evidence>
<evidence type="ECO:0000313" key="1">
    <source>
        <dbReference type="EMBL" id="MPM88182.1"/>
    </source>
</evidence>
<dbReference type="InterPro" id="IPR046342">
    <property type="entry name" value="CBS_dom_sf"/>
</dbReference>
<dbReference type="EMBL" id="VSSQ01035849">
    <property type="protein sequence ID" value="MPM88182.1"/>
    <property type="molecule type" value="Genomic_DNA"/>
</dbReference>
<dbReference type="AlphaFoldDB" id="A0A645DHV9"/>
<comment type="caution">
    <text evidence="1">The sequence shown here is derived from an EMBL/GenBank/DDBJ whole genome shotgun (WGS) entry which is preliminary data.</text>
</comment>
<organism evidence="1">
    <name type="scientific">bioreactor metagenome</name>
    <dbReference type="NCBI Taxonomy" id="1076179"/>
    <lineage>
        <taxon>unclassified sequences</taxon>
        <taxon>metagenomes</taxon>
        <taxon>ecological metagenomes</taxon>
    </lineage>
</organism>
<dbReference type="SUPFAM" id="SSF54631">
    <property type="entry name" value="CBS-domain pair"/>
    <property type="match status" value="1"/>
</dbReference>
<sequence>MFIKDYISKDYPAFNVNDSIEEANETAKEFGYSHIFVKKKGVFQGALSQSFLEESPEGNLSSLAIHFEKFAILEDSHFFDSIKLFHTFSANVVPVINKQEKYLGYISTDDVFSELSKYPLVSEMGAMLIVQVHEKNYSMTEVCKIVESNNSKIYGCYLSAIVEDEVRITVKISSDNLTSIDETFERYGYSVVHKYYDDEKEELLKDRFGFFQKYLEF</sequence>
<gene>
    <name evidence="1" type="ORF">SDC9_135283</name>
</gene>
<dbReference type="Gene3D" id="3.10.580.10">
    <property type="entry name" value="CBS-domain"/>
    <property type="match status" value="1"/>
</dbReference>
<proteinExistence type="predicted"/>
<accession>A0A645DHV9</accession>
<name>A0A645DHV9_9ZZZZ</name>